<feature type="compositionally biased region" description="Pro residues" evidence="1">
    <location>
        <begin position="1"/>
        <end position="17"/>
    </location>
</feature>
<protein>
    <submittedName>
        <fullName evidence="2">Uncharacterized protein</fullName>
    </submittedName>
</protein>
<accession>A0A9P4S686</accession>
<keyword evidence="3" id="KW-1185">Reference proteome</keyword>
<evidence type="ECO:0000313" key="3">
    <source>
        <dbReference type="Proteomes" id="UP000799429"/>
    </source>
</evidence>
<feature type="region of interest" description="Disordered" evidence="1">
    <location>
        <begin position="223"/>
        <end position="449"/>
    </location>
</feature>
<comment type="caution">
    <text evidence="2">The sequence shown here is derived from an EMBL/GenBank/DDBJ whole genome shotgun (WGS) entry which is preliminary data.</text>
</comment>
<evidence type="ECO:0000256" key="1">
    <source>
        <dbReference type="SAM" id="MobiDB-lite"/>
    </source>
</evidence>
<name>A0A9P4S686_9PEZI</name>
<feature type="compositionally biased region" description="Pro residues" evidence="1">
    <location>
        <begin position="73"/>
        <end position="82"/>
    </location>
</feature>
<feature type="compositionally biased region" description="Pro residues" evidence="1">
    <location>
        <begin position="46"/>
        <end position="60"/>
    </location>
</feature>
<dbReference type="Proteomes" id="UP000799429">
    <property type="component" value="Unassembled WGS sequence"/>
</dbReference>
<reference evidence="2" key="1">
    <citation type="journal article" date="2020" name="Stud. Mycol.">
        <title>101 Dothideomycetes genomes: a test case for predicting lifestyles and emergence of pathogens.</title>
        <authorList>
            <person name="Haridas S."/>
            <person name="Albert R."/>
            <person name="Binder M."/>
            <person name="Bloem J."/>
            <person name="Labutti K."/>
            <person name="Salamov A."/>
            <person name="Andreopoulos B."/>
            <person name="Baker S."/>
            <person name="Barry K."/>
            <person name="Bills G."/>
            <person name="Bluhm B."/>
            <person name="Cannon C."/>
            <person name="Castanera R."/>
            <person name="Culley D."/>
            <person name="Daum C."/>
            <person name="Ezra D."/>
            <person name="Gonzalez J."/>
            <person name="Henrissat B."/>
            <person name="Kuo A."/>
            <person name="Liang C."/>
            <person name="Lipzen A."/>
            <person name="Lutzoni F."/>
            <person name="Magnuson J."/>
            <person name="Mondo S."/>
            <person name="Nolan M."/>
            <person name="Ohm R."/>
            <person name="Pangilinan J."/>
            <person name="Park H.-J."/>
            <person name="Ramirez L."/>
            <person name="Alfaro M."/>
            <person name="Sun H."/>
            <person name="Tritt A."/>
            <person name="Yoshinaga Y."/>
            <person name="Zwiers L.-H."/>
            <person name="Turgeon B."/>
            <person name="Goodwin S."/>
            <person name="Spatafora J."/>
            <person name="Crous P."/>
            <person name="Grigoriev I."/>
        </authorList>
    </citation>
    <scope>NUCLEOTIDE SEQUENCE</scope>
    <source>
        <strain evidence="2">CBS 101060</strain>
    </source>
</reference>
<feature type="compositionally biased region" description="Polar residues" evidence="1">
    <location>
        <begin position="20"/>
        <end position="35"/>
    </location>
</feature>
<proteinExistence type="predicted"/>
<feature type="compositionally biased region" description="Basic and acidic residues" evidence="1">
    <location>
        <begin position="233"/>
        <end position="244"/>
    </location>
</feature>
<dbReference type="AlphaFoldDB" id="A0A9P4S686"/>
<dbReference type="OrthoDB" id="3946257at2759"/>
<feature type="compositionally biased region" description="Basic and acidic residues" evidence="1">
    <location>
        <begin position="260"/>
        <end position="299"/>
    </location>
</feature>
<dbReference type="EMBL" id="MU006103">
    <property type="protein sequence ID" value="KAF2836451.1"/>
    <property type="molecule type" value="Genomic_DNA"/>
</dbReference>
<feature type="compositionally biased region" description="Basic and acidic residues" evidence="1">
    <location>
        <begin position="381"/>
        <end position="394"/>
    </location>
</feature>
<feature type="region of interest" description="Disordered" evidence="1">
    <location>
        <begin position="1"/>
        <end position="82"/>
    </location>
</feature>
<gene>
    <name evidence="2" type="ORF">M501DRAFT_996629</name>
</gene>
<sequence length="458" mass="51748">MVPRPPLGDPSSKPSPPSSEYGTMSQGYPNPSQFSPFPAGWSGQWPHPPNPFPLSRPPPSIHQNPSFHGWSSPHPPAHPPPAPQFMVSVQQHQVIHAQAPMTPVPSAAQCPPPAVVSAPPTPQMPYGSFHHCSECHQLRSKRFHREHPLIPGQIPPPGVCRRCTGEHRSESEKIKEKEKPAIEEESVQIMDERGRGFSIHDRRYPGTPPIEVIHIKRTMSDEKRPRTLTLDEVNMREKPDEPTKSEAPLLGHTLSSAVSQERRKSEVRLQSAERYRHAERRILSHPEPFKVVPHDDQLHSRPPSNPRGRSPRRPSPPRRQSSAVTSYFPPESPRTQSYKATAEPQRIFVRPSESPPRYRVRYREASPLRSILRSTSGHRSTSTEHRQLPPRNDEPASAPSGASQVRFAHGTFTRRRNSISDGQDDVAPLRRQRYRTHVDGQGSGDDYMQGMYRQILEQ</sequence>
<evidence type="ECO:0000313" key="2">
    <source>
        <dbReference type="EMBL" id="KAF2836451.1"/>
    </source>
</evidence>
<organism evidence="2 3">
    <name type="scientific">Patellaria atrata CBS 101060</name>
    <dbReference type="NCBI Taxonomy" id="1346257"/>
    <lineage>
        <taxon>Eukaryota</taxon>
        <taxon>Fungi</taxon>
        <taxon>Dikarya</taxon>
        <taxon>Ascomycota</taxon>
        <taxon>Pezizomycotina</taxon>
        <taxon>Dothideomycetes</taxon>
        <taxon>Dothideomycetes incertae sedis</taxon>
        <taxon>Patellariales</taxon>
        <taxon>Patellariaceae</taxon>
        <taxon>Patellaria</taxon>
    </lineage>
</organism>